<dbReference type="InterPro" id="IPR028943">
    <property type="entry name" value="ZorC_EH_Signature_dom"/>
</dbReference>
<feature type="domain" description="Zorya protein ZorC EH" evidence="2">
    <location>
        <begin position="36"/>
        <end position="443"/>
    </location>
</feature>
<protein>
    <recommendedName>
        <fullName evidence="2">Zorya protein ZorC EH domain-containing protein</fullName>
    </recommendedName>
</protein>
<evidence type="ECO:0000259" key="2">
    <source>
        <dbReference type="Pfam" id="PF15611"/>
    </source>
</evidence>
<dbReference type="STRING" id="42253.NITMOv2_3344"/>
<dbReference type="RefSeq" id="WP_083448076.1">
    <property type="nucleotide sequence ID" value="NZ_CP011801.1"/>
</dbReference>
<reference evidence="3 4" key="1">
    <citation type="journal article" date="2015" name="Proc. Natl. Acad. Sci. U.S.A.">
        <title>Expanded metabolic versatility of ubiquitous nitrite-oxidizing bacteria from the genus Nitrospira.</title>
        <authorList>
            <person name="Koch H."/>
            <person name="Lucker S."/>
            <person name="Albertsen M."/>
            <person name="Kitzinger K."/>
            <person name="Herbold C."/>
            <person name="Spieck E."/>
            <person name="Nielsen P.H."/>
            <person name="Wagner M."/>
            <person name="Daims H."/>
        </authorList>
    </citation>
    <scope>NUCLEOTIDE SEQUENCE [LARGE SCALE GENOMIC DNA]</scope>
    <source>
        <strain evidence="3 4">NSP M-1</strain>
    </source>
</reference>
<sequence length="548" mass="62221">MDAIDILRAELNRVNLQVGQGSYGSTKAMAQLAVEVERRFGNGVAPAKDLVAAAIRRFHSTGRAESFRDIKLVCYGVSTEILPDHILLFRNRERIGRLLGIVEGLRSERRKYRRCFQALMTAYFECRPAVSQEEVHRSWHEIRNFLRTGISSIGHEPMPDWAKAIFEHQNLFEDDPCEPYAKEVLNGNLAPIRAAFSLIGVPKNSWVQTDVFMAAICASCGYDDYQFRRYLDVLLTILKDNPGIALQGLKRILDRYAVMQLHPEHPALRAIATELLGNPLLASNAPRWEGVSQEARCMVSNWIKLKLIEQFFELLSHDGSTDKRRVKYWAEYVTVIENVWFALGSNARRSLNPDFKKLRLLMGDQALNLEGATSDNNAFVMKIGDLLIVEFGRTGNAAYLFEAKNPPFRLDGSVHLRDDLKHRRNLGSMDHRDGNESWEDKFRRAISEHTPLLRGRPDRQHNSDIAAARPNSENTKDSPNGVGGVFAPNNFEHVFRAFCAERGLRFSDRRAFGGKLVVYASGDNPKISGTLGQWGFRFDRQSTTWIKE</sequence>
<dbReference type="Pfam" id="PF15611">
    <property type="entry name" value="EH_Signature"/>
    <property type="match status" value="1"/>
</dbReference>
<dbReference type="EMBL" id="CP011801">
    <property type="protein sequence ID" value="ALA59737.1"/>
    <property type="molecule type" value="Genomic_DNA"/>
</dbReference>
<dbReference type="PATRIC" id="fig|42253.5.peg.3298"/>
<dbReference type="Proteomes" id="UP000069205">
    <property type="component" value="Chromosome"/>
</dbReference>
<feature type="region of interest" description="Disordered" evidence="1">
    <location>
        <begin position="453"/>
        <end position="480"/>
    </location>
</feature>
<gene>
    <name evidence="3" type="ORF">NITMOv2_3344</name>
</gene>
<accession>A0A0K2GGI5</accession>
<name>A0A0K2GGI5_NITMO</name>
<dbReference type="AlphaFoldDB" id="A0A0K2GGI5"/>
<dbReference type="KEGG" id="nmv:NITMOv2_3344"/>
<evidence type="ECO:0000313" key="4">
    <source>
        <dbReference type="Proteomes" id="UP000069205"/>
    </source>
</evidence>
<keyword evidence="4" id="KW-1185">Reference proteome</keyword>
<organism evidence="3 4">
    <name type="scientific">Nitrospira moscoviensis</name>
    <dbReference type="NCBI Taxonomy" id="42253"/>
    <lineage>
        <taxon>Bacteria</taxon>
        <taxon>Pseudomonadati</taxon>
        <taxon>Nitrospirota</taxon>
        <taxon>Nitrospiria</taxon>
        <taxon>Nitrospirales</taxon>
        <taxon>Nitrospiraceae</taxon>
        <taxon>Nitrospira</taxon>
    </lineage>
</organism>
<evidence type="ECO:0000313" key="3">
    <source>
        <dbReference type="EMBL" id="ALA59737.1"/>
    </source>
</evidence>
<evidence type="ECO:0000256" key="1">
    <source>
        <dbReference type="SAM" id="MobiDB-lite"/>
    </source>
</evidence>
<proteinExistence type="predicted"/>
<dbReference type="OrthoDB" id="7529224at2"/>